<dbReference type="InterPro" id="IPR005598">
    <property type="entry name" value="ATP_synth_I"/>
</dbReference>
<keyword evidence="5 6" id="KW-0472">Membrane</keyword>
<dbReference type="GO" id="GO:0005886">
    <property type="term" value="C:plasma membrane"/>
    <property type="evidence" value="ECO:0007669"/>
    <property type="project" value="UniProtKB-SubCell"/>
</dbReference>
<dbReference type="Proteomes" id="UP000246569">
    <property type="component" value="Unassembled WGS sequence"/>
</dbReference>
<evidence type="ECO:0000313" key="7">
    <source>
        <dbReference type="EMBL" id="PWV62367.1"/>
    </source>
</evidence>
<organism evidence="7 8">
    <name type="scientific">Plasticicumulans acidivorans</name>
    <dbReference type="NCBI Taxonomy" id="886464"/>
    <lineage>
        <taxon>Bacteria</taxon>
        <taxon>Pseudomonadati</taxon>
        <taxon>Pseudomonadota</taxon>
        <taxon>Gammaproteobacteria</taxon>
        <taxon>Candidatus Competibacteraceae</taxon>
        <taxon>Plasticicumulans</taxon>
    </lineage>
</organism>
<evidence type="ECO:0000256" key="1">
    <source>
        <dbReference type="ARBA" id="ARBA00004651"/>
    </source>
</evidence>
<keyword evidence="8" id="KW-1185">Reference proteome</keyword>
<keyword evidence="3 6" id="KW-0812">Transmembrane</keyword>
<evidence type="ECO:0000256" key="5">
    <source>
        <dbReference type="ARBA" id="ARBA00023136"/>
    </source>
</evidence>
<dbReference type="EMBL" id="QGTJ01000004">
    <property type="protein sequence ID" value="PWV62367.1"/>
    <property type="molecule type" value="Genomic_DNA"/>
</dbReference>
<evidence type="ECO:0000313" key="8">
    <source>
        <dbReference type="Proteomes" id="UP000246569"/>
    </source>
</evidence>
<evidence type="ECO:0000256" key="2">
    <source>
        <dbReference type="ARBA" id="ARBA00022475"/>
    </source>
</evidence>
<feature type="transmembrane region" description="Helical" evidence="6">
    <location>
        <begin position="31"/>
        <end position="49"/>
    </location>
</feature>
<keyword evidence="2" id="KW-1003">Cell membrane</keyword>
<reference evidence="7 8" key="1">
    <citation type="submission" date="2018-05" db="EMBL/GenBank/DDBJ databases">
        <title>Genomic Encyclopedia of Type Strains, Phase IV (KMG-IV): sequencing the most valuable type-strain genomes for metagenomic binning, comparative biology and taxonomic classification.</title>
        <authorList>
            <person name="Goeker M."/>
        </authorList>
    </citation>
    <scope>NUCLEOTIDE SEQUENCE [LARGE SCALE GENOMIC DNA]</scope>
    <source>
        <strain evidence="7 8">DSM 23606</strain>
    </source>
</reference>
<feature type="transmembrane region" description="Helical" evidence="6">
    <location>
        <begin position="7"/>
        <end position="25"/>
    </location>
</feature>
<gene>
    <name evidence="7" type="ORF">C7443_104162</name>
</gene>
<accession>A0A317MVR6</accession>
<name>A0A317MVR6_9GAMM</name>
<dbReference type="Pfam" id="PF03899">
    <property type="entry name" value="ATP-synt_I"/>
    <property type="match status" value="1"/>
</dbReference>
<evidence type="ECO:0000256" key="4">
    <source>
        <dbReference type="ARBA" id="ARBA00022989"/>
    </source>
</evidence>
<protein>
    <submittedName>
        <fullName evidence="7">ATP synthase I subunit</fullName>
    </submittedName>
</protein>
<comment type="caution">
    <text evidence="7">The sequence shown here is derived from an EMBL/GenBank/DDBJ whole genome shotgun (WGS) entry which is preliminary data.</text>
</comment>
<proteinExistence type="predicted"/>
<evidence type="ECO:0000256" key="6">
    <source>
        <dbReference type="SAM" id="Phobius"/>
    </source>
</evidence>
<keyword evidence="4 6" id="KW-1133">Transmembrane helix</keyword>
<sequence length="50" mass="5484">MAQALYIGEAVKLVLTVLLFAVALVLFDLEFLPLILTYAATLAAYWLALL</sequence>
<comment type="subcellular location">
    <subcellularLocation>
        <location evidence="1">Cell membrane</location>
        <topology evidence="1">Multi-pass membrane protein</topology>
    </subcellularLocation>
</comment>
<dbReference type="AlphaFoldDB" id="A0A317MVR6"/>
<evidence type="ECO:0000256" key="3">
    <source>
        <dbReference type="ARBA" id="ARBA00022692"/>
    </source>
</evidence>